<comment type="caution">
    <text evidence="2">The sequence shown here is derived from an EMBL/GenBank/DDBJ whole genome shotgun (WGS) entry which is preliminary data.</text>
</comment>
<dbReference type="EMBL" id="PEXI01000037">
    <property type="protein sequence ID" value="PIU24423.1"/>
    <property type="molecule type" value="Genomic_DNA"/>
</dbReference>
<evidence type="ECO:0000313" key="3">
    <source>
        <dbReference type="Proteomes" id="UP000229896"/>
    </source>
</evidence>
<dbReference type="AlphaFoldDB" id="A0A2M6YCK6"/>
<keyword evidence="1" id="KW-1133">Transmembrane helix</keyword>
<accession>A0A2M6YCK6</accession>
<evidence type="ECO:0000313" key="2">
    <source>
        <dbReference type="EMBL" id="PIU24423.1"/>
    </source>
</evidence>
<gene>
    <name evidence="2" type="ORF">COT12_01070</name>
</gene>
<name>A0A2M6YCK6_9BACT</name>
<proteinExistence type="predicted"/>
<feature type="non-terminal residue" evidence="2">
    <location>
        <position position="1"/>
    </location>
</feature>
<dbReference type="Proteomes" id="UP000229896">
    <property type="component" value="Unassembled WGS sequence"/>
</dbReference>
<keyword evidence="1" id="KW-0472">Membrane</keyword>
<keyword evidence="1" id="KW-0812">Transmembrane</keyword>
<feature type="transmembrane region" description="Helical" evidence="1">
    <location>
        <begin position="13"/>
        <end position="32"/>
    </location>
</feature>
<protein>
    <submittedName>
        <fullName evidence="2">Uncharacterized protein</fullName>
    </submittedName>
</protein>
<organism evidence="2 3">
    <name type="scientific">Candidatus Berkelbacteria bacterium CG08_land_8_20_14_0_20_39_8</name>
    <dbReference type="NCBI Taxonomy" id="1974511"/>
    <lineage>
        <taxon>Bacteria</taxon>
        <taxon>Candidatus Berkelbacteria</taxon>
    </lineage>
</organism>
<sequence length="96" mass="11315">DKVFKQLTAYLRFVVKIIYFVTSLMYCNFVMVNENCKIVKENIPPQSVLTRLANRLFKVSGIYDAWTEELTQKWGAREVVLDPSKIAEHFRQFHSI</sequence>
<evidence type="ECO:0000256" key="1">
    <source>
        <dbReference type="SAM" id="Phobius"/>
    </source>
</evidence>
<reference evidence="3" key="1">
    <citation type="submission" date="2017-09" db="EMBL/GenBank/DDBJ databases">
        <title>Depth-based differentiation of microbial function through sediment-hosted aquifers and enrichment of novel symbionts in the deep terrestrial subsurface.</title>
        <authorList>
            <person name="Probst A.J."/>
            <person name="Ladd B."/>
            <person name="Jarett J.K."/>
            <person name="Geller-Mcgrath D.E."/>
            <person name="Sieber C.M.K."/>
            <person name="Emerson J.B."/>
            <person name="Anantharaman K."/>
            <person name="Thomas B.C."/>
            <person name="Malmstrom R."/>
            <person name="Stieglmeier M."/>
            <person name="Klingl A."/>
            <person name="Woyke T."/>
            <person name="Ryan C.M."/>
            <person name="Banfield J.F."/>
        </authorList>
    </citation>
    <scope>NUCLEOTIDE SEQUENCE [LARGE SCALE GENOMIC DNA]</scope>
</reference>